<name>A0A061FSJ4_THECC</name>
<dbReference type="InterPro" id="IPR015415">
    <property type="entry name" value="Spast_Vps4_C"/>
</dbReference>
<dbReference type="AlphaFoldDB" id="A0A061FSJ4"/>
<dbReference type="GO" id="GO:0005634">
    <property type="term" value="C:nucleus"/>
    <property type="evidence" value="ECO:0000318"/>
    <property type="project" value="GO_Central"/>
</dbReference>
<dbReference type="EMBL" id="CM001888">
    <property type="protein sequence ID" value="EOY19873.1"/>
    <property type="molecule type" value="Genomic_DNA"/>
</dbReference>
<dbReference type="FunFam" id="1.10.8.60:FF:000022">
    <property type="entry name" value="Fidgetin like 1"/>
    <property type="match status" value="1"/>
</dbReference>
<dbReference type="PANTHER" id="PTHR23074:SF17">
    <property type="entry name" value="FIDGETIN-LIKE PROTEIN 1"/>
    <property type="match status" value="1"/>
</dbReference>
<keyword evidence="7" id="KW-1185">Reference proteome</keyword>
<dbReference type="GO" id="GO:0016887">
    <property type="term" value="F:ATP hydrolysis activity"/>
    <property type="evidence" value="ECO:0000318"/>
    <property type="project" value="GO_Central"/>
</dbReference>
<keyword evidence="2 4" id="KW-0547">Nucleotide-binding</keyword>
<dbReference type="Gene3D" id="1.10.8.60">
    <property type="match status" value="1"/>
</dbReference>
<dbReference type="InParanoid" id="A0A061FSJ4"/>
<dbReference type="STRING" id="3641.A0A061FSJ4"/>
<dbReference type="InterPro" id="IPR050304">
    <property type="entry name" value="MT-severing_AAA_ATPase"/>
</dbReference>
<dbReference type="InterPro" id="IPR027417">
    <property type="entry name" value="P-loop_NTPase"/>
</dbReference>
<dbReference type="Gramene" id="EOY19873">
    <property type="protein sequence ID" value="EOY19873"/>
    <property type="gene ID" value="TCM_045256"/>
</dbReference>
<dbReference type="InterPro" id="IPR003959">
    <property type="entry name" value="ATPase_AAA_core"/>
</dbReference>
<evidence type="ECO:0000256" key="4">
    <source>
        <dbReference type="RuleBase" id="RU003651"/>
    </source>
</evidence>
<dbReference type="HOGENOM" id="CLU_433074_0_0_1"/>
<dbReference type="SUPFAM" id="SSF52540">
    <property type="entry name" value="P-loop containing nucleoside triphosphate hydrolases"/>
    <property type="match status" value="1"/>
</dbReference>
<comment type="similarity">
    <text evidence="1 4">Belongs to the AAA ATPase family.</text>
</comment>
<dbReference type="GO" id="GO:0008568">
    <property type="term" value="F:microtubule severing ATPase activity"/>
    <property type="evidence" value="ECO:0000318"/>
    <property type="project" value="GO_Central"/>
</dbReference>
<keyword evidence="6" id="KW-0378">Hydrolase</keyword>
<dbReference type="GO" id="GO:0051013">
    <property type="term" value="P:microtubule severing"/>
    <property type="evidence" value="ECO:0000318"/>
    <property type="project" value="GO_Central"/>
</dbReference>
<reference evidence="6 7" key="1">
    <citation type="journal article" date="2013" name="Genome Biol.">
        <title>The genome sequence of the most widely cultivated cacao type and its use to identify candidate genes regulating pod color.</title>
        <authorList>
            <person name="Motamayor J.C."/>
            <person name="Mockaitis K."/>
            <person name="Schmutz J."/>
            <person name="Haiminen N."/>
            <person name="Iii D.L."/>
            <person name="Cornejo O."/>
            <person name="Findley S.D."/>
            <person name="Zheng P."/>
            <person name="Utro F."/>
            <person name="Royaert S."/>
            <person name="Saski C."/>
            <person name="Jenkins J."/>
            <person name="Podicheti R."/>
            <person name="Zhao M."/>
            <person name="Scheffler B.E."/>
            <person name="Stack J.C."/>
            <person name="Feltus F.A."/>
            <person name="Mustiga G.M."/>
            <person name="Amores F."/>
            <person name="Phillips W."/>
            <person name="Marelli J.P."/>
            <person name="May G.D."/>
            <person name="Shapiro H."/>
            <person name="Ma J."/>
            <person name="Bustamante C.D."/>
            <person name="Schnell R.J."/>
            <person name="Main D."/>
            <person name="Gilbert D."/>
            <person name="Parida L."/>
            <person name="Kuhn D.N."/>
        </authorList>
    </citation>
    <scope>NUCLEOTIDE SEQUENCE [LARGE SCALE GENOMIC DNA]</scope>
    <source>
        <strain evidence="7">cv. Matina 1-6</strain>
    </source>
</reference>
<dbReference type="PANTHER" id="PTHR23074">
    <property type="entry name" value="AAA DOMAIN-CONTAINING"/>
    <property type="match status" value="1"/>
</dbReference>
<evidence type="ECO:0000256" key="3">
    <source>
        <dbReference type="ARBA" id="ARBA00022840"/>
    </source>
</evidence>
<evidence type="ECO:0000313" key="7">
    <source>
        <dbReference type="Proteomes" id="UP000026915"/>
    </source>
</evidence>
<gene>
    <name evidence="6" type="ORF">TCM_045256</name>
</gene>
<dbReference type="Proteomes" id="UP000026915">
    <property type="component" value="Chromosome 10"/>
</dbReference>
<dbReference type="PROSITE" id="PS00674">
    <property type="entry name" value="AAA"/>
    <property type="match status" value="1"/>
</dbReference>
<dbReference type="SMART" id="SM00382">
    <property type="entry name" value="AAA"/>
    <property type="match status" value="1"/>
</dbReference>
<evidence type="ECO:0000259" key="5">
    <source>
        <dbReference type="SMART" id="SM00382"/>
    </source>
</evidence>
<accession>A0A061FSJ4</accession>
<dbReference type="Pfam" id="PF00004">
    <property type="entry name" value="AAA"/>
    <property type="match status" value="1"/>
</dbReference>
<evidence type="ECO:0000256" key="2">
    <source>
        <dbReference type="ARBA" id="ARBA00022741"/>
    </source>
</evidence>
<organism evidence="6 7">
    <name type="scientific">Theobroma cacao</name>
    <name type="common">Cacao</name>
    <name type="synonym">Cocoa</name>
    <dbReference type="NCBI Taxonomy" id="3641"/>
    <lineage>
        <taxon>Eukaryota</taxon>
        <taxon>Viridiplantae</taxon>
        <taxon>Streptophyta</taxon>
        <taxon>Embryophyta</taxon>
        <taxon>Tracheophyta</taxon>
        <taxon>Spermatophyta</taxon>
        <taxon>Magnoliopsida</taxon>
        <taxon>eudicotyledons</taxon>
        <taxon>Gunneridae</taxon>
        <taxon>Pentapetalae</taxon>
        <taxon>rosids</taxon>
        <taxon>malvids</taxon>
        <taxon>Malvales</taxon>
        <taxon>Malvaceae</taxon>
        <taxon>Byttnerioideae</taxon>
        <taxon>Theobroma</taxon>
    </lineage>
</organism>
<keyword evidence="3 4" id="KW-0067">ATP-binding</keyword>
<dbReference type="Gene3D" id="3.40.50.300">
    <property type="entry name" value="P-loop containing nucleotide triphosphate hydrolases"/>
    <property type="match status" value="1"/>
</dbReference>
<dbReference type="eggNOG" id="KOG0740">
    <property type="taxonomic scope" value="Eukaryota"/>
</dbReference>
<dbReference type="InterPro" id="IPR003960">
    <property type="entry name" value="ATPase_AAA_CS"/>
</dbReference>
<feature type="domain" description="AAA+ ATPase" evidence="5">
    <location>
        <begin position="405"/>
        <end position="520"/>
    </location>
</feature>
<evidence type="ECO:0000256" key="1">
    <source>
        <dbReference type="ARBA" id="ARBA00006914"/>
    </source>
</evidence>
<proteinExistence type="inferred from homology"/>
<protein>
    <submittedName>
        <fullName evidence="6">P-loop containing nucleoside triphosphate hydrolases superfamily protein</fullName>
    </submittedName>
</protein>
<dbReference type="Pfam" id="PF09336">
    <property type="entry name" value="Vps4_C"/>
    <property type="match status" value="1"/>
</dbReference>
<dbReference type="GO" id="GO:0005737">
    <property type="term" value="C:cytoplasm"/>
    <property type="evidence" value="ECO:0000318"/>
    <property type="project" value="GO_Central"/>
</dbReference>
<dbReference type="GO" id="GO:0005524">
    <property type="term" value="F:ATP binding"/>
    <property type="evidence" value="ECO:0007669"/>
    <property type="project" value="UniProtKB-KW"/>
</dbReference>
<evidence type="ECO:0000313" key="6">
    <source>
        <dbReference type="EMBL" id="EOY19873.1"/>
    </source>
</evidence>
<dbReference type="InterPro" id="IPR003593">
    <property type="entry name" value="AAA+_ATPase"/>
</dbReference>
<sequence>MLLSNKGNVEILKDVWASLGPPKVEDFVWVAFSFFKAWNSCSIGVAKRKVCKVKRGIYFNVNFNSILIFHIRGFYLNEEFVVLKEENMDSNGNNSSTEKKTLTKQQAYSLLSSLSFCAEKSQEVLSKVQSSHASLLALALGTTICPSKVVPLSNQSCEIQSVVLEVLDSLRKAKGVINDIMGSNATSRSGQSALLSLINQPSQVPPPLSINQVALPYPNIVPQQNQARLPSFSLNSSPMTNALGIPFLNYLHRPYQAALLPPSVHSQKKAAITHPFSIPQQNQATLLPSCSKIDPYRIDFPSSAQTMEYILNLTKLGTNVASTSSAVPTKKRALEALYGSNNKLPERLEHLEPKLIKRIVSEIIDQDTIVKWDDIAGLEHAKNCVHETVLWPILNPKIFQGVRSVRKGVLLFGPPGTGKTMIGKAIAGEMKATFFNISTVSLASKWLGDGEKLVRALFERSSITEHESIRRLKTQLLVEMEGIDSGTEQIIVIGATNKPQDLDEAARRRLSKRLYIPLPTAEARSHIVLNTMGKDGGNILEKKDLDLICNVTDGYSESDMKNLVNEAMMGPIREAIKEANNGKGICELKPEDLRPVSLKDFKNALKEVRPSVSKQELVAYVEWNAKFGSMLV</sequence>